<proteinExistence type="predicted"/>
<dbReference type="Pfam" id="PF01717">
    <property type="entry name" value="Meth_synt_2"/>
    <property type="match status" value="1"/>
</dbReference>
<evidence type="ECO:0000313" key="2">
    <source>
        <dbReference type="EMBL" id="MDN4160500.1"/>
    </source>
</evidence>
<sequence>MRATGVGSHPGEDQQALDEAVRVVLGELGEEPGLPYLPEVPGRGATATMTGRGLAVLEGLDADLQPAGWRLTGSSGSPGVDHRRTRSLLAQDLDTLEERAQAFTGTFKVQVCGPWTLAATVERPRGDKLLADHGARRELAQALAEGVRAHVADVRRRLSSLERLVVQVDEPALAAVVSGSVPTASGFGRHRTVDLPEASQGLEWVLGAIESSGAEPWVHACAPGTPWGLVRGAGARGLSVDLGVLAAADHDVLAEALEAGESVVLGVVPGTRPATEAGDAQVTERVLRWLDMLGLDPEELPGLVVSPTCGLAGADAAYARAALALVRTSAANVQAG</sequence>
<gene>
    <name evidence="2" type="ORF">QWY29_03980</name>
</gene>
<dbReference type="RefSeq" id="WP_300959351.1">
    <property type="nucleotide sequence ID" value="NZ_JAUHJR010000001.1"/>
</dbReference>
<dbReference type="Gene3D" id="3.20.20.210">
    <property type="match status" value="1"/>
</dbReference>
<keyword evidence="3" id="KW-1185">Reference proteome</keyword>
<evidence type="ECO:0000313" key="3">
    <source>
        <dbReference type="Proteomes" id="UP001168537"/>
    </source>
</evidence>
<dbReference type="Proteomes" id="UP001168537">
    <property type="component" value="Unassembled WGS sequence"/>
</dbReference>
<dbReference type="InterPro" id="IPR002629">
    <property type="entry name" value="Met_Synth_C/arc"/>
</dbReference>
<evidence type="ECO:0000259" key="1">
    <source>
        <dbReference type="Pfam" id="PF01717"/>
    </source>
</evidence>
<dbReference type="SUPFAM" id="SSF51726">
    <property type="entry name" value="UROD/MetE-like"/>
    <property type="match status" value="1"/>
</dbReference>
<reference evidence="2" key="1">
    <citation type="submission" date="2023-06" db="EMBL/GenBank/DDBJ databases">
        <title>Draft genome sequence of Nocardioides sp. SOB72.</title>
        <authorList>
            <person name="Zhang G."/>
        </authorList>
    </citation>
    <scope>NUCLEOTIDE SEQUENCE</scope>
    <source>
        <strain evidence="2">SOB72</strain>
    </source>
</reference>
<dbReference type="InterPro" id="IPR038071">
    <property type="entry name" value="UROD/MetE-like_sf"/>
</dbReference>
<comment type="caution">
    <text evidence="2">The sequence shown here is derived from an EMBL/GenBank/DDBJ whole genome shotgun (WGS) entry which is preliminary data.</text>
</comment>
<protein>
    <submittedName>
        <fullName evidence="2">Methionine synthase</fullName>
    </submittedName>
</protein>
<accession>A0ABT8EQS7</accession>
<name>A0ABT8EQS7_9ACTN</name>
<feature type="domain" description="Cobalamin-independent methionine synthase MetE C-terminal/archaeal" evidence="1">
    <location>
        <begin position="138"/>
        <end position="331"/>
    </location>
</feature>
<dbReference type="EMBL" id="JAUHJR010000001">
    <property type="protein sequence ID" value="MDN4160500.1"/>
    <property type="molecule type" value="Genomic_DNA"/>
</dbReference>
<organism evidence="2 3">
    <name type="scientific">Nocardioides abyssi</name>
    <dbReference type="NCBI Taxonomy" id="3058370"/>
    <lineage>
        <taxon>Bacteria</taxon>
        <taxon>Bacillati</taxon>
        <taxon>Actinomycetota</taxon>
        <taxon>Actinomycetes</taxon>
        <taxon>Propionibacteriales</taxon>
        <taxon>Nocardioidaceae</taxon>
        <taxon>Nocardioides</taxon>
    </lineage>
</organism>